<dbReference type="Pfam" id="PF23558">
    <property type="entry name" value="TPR_P4H"/>
    <property type="match status" value="1"/>
</dbReference>
<dbReference type="EMBL" id="SEYY01000048">
    <property type="protein sequence ID" value="KAB7508135.1"/>
    <property type="molecule type" value="Genomic_DNA"/>
</dbReference>
<dbReference type="SUPFAM" id="SSF48452">
    <property type="entry name" value="TPR-like"/>
    <property type="match status" value="1"/>
</dbReference>
<dbReference type="InterPro" id="IPR045054">
    <property type="entry name" value="P4HA-like"/>
</dbReference>
<evidence type="ECO:0000256" key="10">
    <source>
        <dbReference type="ARBA" id="ARBA00023002"/>
    </source>
</evidence>
<dbReference type="Proteomes" id="UP000326759">
    <property type="component" value="Unassembled WGS sequence"/>
</dbReference>
<dbReference type="SMART" id="SM00702">
    <property type="entry name" value="P4Hc"/>
    <property type="match status" value="1"/>
</dbReference>
<dbReference type="GO" id="GO:0004656">
    <property type="term" value="F:procollagen-proline 4-dioxygenase activity"/>
    <property type="evidence" value="ECO:0007669"/>
    <property type="project" value="UniProtKB-EC"/>
</dbReference>
<dbReference type="FunFam" id="2.60.120.620:FF:000001">
    <property type="entry name" value="Prolyl 4-hydroxylase subunit alpha 2"/>
    <property type="match status" value="1"/>
</dbReference>
<organism evidence="16 17">
    <name type="scientific">Armadillidium nasatum</name>
    <dbReference type="NCBI Taxonomy" id="96803"/>
    <lineage>
        <taxon>Eukaryota</taxon>
        <taxon>Metazoa</taxon>
        <taxon>Ecdysozoa</taxon>
        <taxon>Arthropoda</taxon>
        <taxon>Crustacea</taxon>
        <taxon>Multicrustacea</taxon>
        <taxon>Malacostraca</taxon>
        <taxon>Eumalacostraca</taxon>
        <taxon>Peracarida</taxon>
        <taxon>Isopoda</taxon>
        <taxon>Oniscidea</taxon>
        <taxon>Crinocheta</taxon>
        <taxon>Armadillidiidae</taxon>
        <taxon>Armadillidium</taxon>
    </lineage>
</organism>
<evidence type="ECO:0000256" key="4">
    <source>
        <dbReference type="ARBA" id="ARBA00006511"/>
    </source>
</evidence>
<keyword evidence="7" id="KW-0256">Endoplasmic reticulum</keyword>
<evidence type="ECO:0000313" key="17">
    <source>
        <dbReference type="Proteomes" id="UP000326759"/>
    </source>
</evidence>
<evidence type="ECO:0000256" key="8">
    <source>
        <dbReference type="ARBA" id="ARBA00022896"/>
    </source>
</evidence>
<evidence type="ECO:0000256" key="12">
    <source>
        <dbReference type="ARBA" id="ARBA00023180"/>
    </source>
</evidence>
<dbReference type="GO" id="GO:0031418">
    <property type="term" value="F:L-ascorbic acid binding"/>
    <property type="evidence" value="ECO:0007669"/>
    <property type="project" value="UniProtKB-KW"/>
</dbReference>
<dbReference type="PANTHER" id="PTHR10869:SF244">
    <property type="entry name" value="PROLYL 4-HYDROXYLASE SUBUNIT ALPHA-2"/>
    <property type="match status" value="1"/>
</dbReference>
<comment type="function">
    <text evidence="2">Catalyzes the post-translational formation of 4-hydroxyproline in -Xaa-Pro-Gly- sequences in collagens and other proteins.</text>
</comment>
<dbReference type="PROSITE" id="PS50005">
    <property type="entry name" value="TPR"/>
    <property type="match status" value="1"/>
</dbReference>
<dbReference type="InterPro" id="IPR011990">
    <property type="entry name" value="TPR-like_helical_dom_sf"/>
</dbReference>
<gene>
    <name evidence="16" type="ORF">Anas_03783</name>
</gene>
<evidence type="ECO:0000256" key="5">
    <source>
        <dbReference type="ARBA" id="ARBA00012269"/>
    </source>
</evidence>
<keyword evidence="6" id="KW-0479">Metal-binding</keyword>
<dbReference type="GO" id="GO:0005788">
    <property type="term" value="C:endoplasmic reticulum lumen"/>
    <property type="evidence" value="ECO:0007669"/>
    <property type="project" value="UniProtKB-SubCell"/>
</dbReference>
<evidence type="ECO:0000256" key="13">
    <source>
        <dbReference type="PROSITE-ProRule" id="PRU00339"/>
    </source>
</evidence>
<evidence type="ECO:0000259" key="15">
    <source>
        <dbReference type="PROSITE" id="PS51471"/>
    </source>
</evidence>
<name>A0A5N5TPN8_9CRUS</name>
<evidence type="ECO:0000256" key="3">
    <source>
        <dbReference type="ARBA" id="ARBA00004319"/>
    </source>
</evidence>
<evidence type="ECO:0000256" key="9">
    <source>
        <dbReference type="ARBA" id="ARBA00022964"/>
    </source>
</evidence>
<sequence length="603" mass="68810">MDLNSVFIENQHILIHMFTIITTHHASVKRAVFSSIYLRALRNNIKMKFHICAILLIFITQYENIKADVYTSMAHMSRLLTTEGEMIRTVENYITAQEERLQKLKNNVHEMEKVHELAAKSPETFLANPLNSYLLIKRLTIDWADLQTVLSGDAVGKAMLTNLTSMAGMLQFPDEEDLSGVAIALMRLQDTYQLDTAQLAEGKILGTQSAYRELTAGDCFELGRQSYNIGDFYHTVLWMNEALNRYEREINATVDLFDILEYLAFSTYKQGNVKKALQLTNRLLDINPEHKRALGNKVFYEKAIDEEDSALRGESGSLPVDEAVKKGYTVKENSSPRQIDYYAEERPTYERLCRGESKLTPKHFRKFKCYYQHGPGSFLRIAPVKAEVMHINPTITIYHDIIYEEEMDVIKQLAIPKFKRATVQNFVTGELETASYRISKSAWLTSDESSFVANVNKRMEEITGLNLDTAEELQVANYGIGGHYEPHFDFARVSGENSNKFIKEEKDAFKSLGTGNRIATFLFYMTDVEAGGATVFPRLELSLKPIKGAAAFWYNLYPNGEGDHLTRHAACPVLVGQKWVSNKWIHERGQEFRRPCALDYDAV</sequence>
<dbReference type="AlphaFoldDB" id="A0A5N5TPN8"/>
<evidence type="ECO:0000256" key="1">
    <source>
        <dbReference type="ARBA" id="ARBA00001961"/>
    </source>
</evidence>
<comment type="similarity">
    <text evidence="4">Belongs to the P4HA family.</text>
</comment>
<keyword evidence="17" id="KW-1185">Reference proteome</keyword>
<keyword evidence="8" id="KW-0847">Vitamin C</keyword>
<keyword evidence="14" id="KW-0175">Coiled coil</keyword>
<comment type="cofactor">
    <cofactor evidence="1">
        <name>L-ascorbate</name>
        <dbReference type="ChEBI" id="CHEBI:38290"/>
    </cofactor>
</comment>
<dbReference type="EC" id="1.14.11.2" evidence="5"/>
<evidence type="ECO:0000256" key="2">
    <source>
        <dbReference type="ARBA" id="ARBA00002035"/>
    </source>
</evidence>
<dbReference type="Gene3D" id="2.60.120.620">
    <property type="entry name" value="q2cbj1_9rhob like domain"/>
    <property type="match status" value="1"/>
</dbReference>
<keyword evidence="9" id="KW-0223">Dioxygenase</keyword>
<evidence type="ECO:0000256" key="6">
    <source>
        <dbReference type="ARBA" id="ARBA00022723"/>
    </source>
</evidence>
<dbReference type="Gene3D" id="6.10.140.1460">
    <property type="match status" value="1"/>
</dbReference>
<evidence type="ECO:0000256" key="7">
    <source>
        <dbReference type="ARBA" id="ARBA00022824"/>
    </source>
</evidence>
<dbReference type="InterPro" id="IPR059068">
    <property type="entry name" value="TPR_P4H"/>
</dbReference>
<dbReference type="Pfam" id="PF13640">
    <property type="entry name" value="2OG-FeII_Oxy_3"/>
    <property type="match status" value="1"/>
</dbReference>
<dbReference type="InterPro" id="IPR044862">
    <property type="entry name" value="Pro_4_hyd_alph_FE2OG_OXY"/>
</dbReference>
<dbReference type="GO" id="GO:0005506">
    <property type="term" value="F:iron ion binding"/>
    <property type="evidence" value="ECO:0007669"/>
    <property type="project" value="InterPro"/>
</dbReference>
<dbReference type="Pfam" id="PF08336">
    <property type="entry name" value="P4Ha_N"/>
    <property type="match status" value="1"/>
</dbReference>
<dbReference type="PROSITE" id="PS51471">
    <property type="entry name" value="FE2OG_OXY"/>
    <property type="match status" value="1"/>
</dbReference>
<keyword evidence="13" id="KW-0802">TPR repeat</keyword>
<dbReference type="Gene3D" id="1.25.40.10">
    <property type="entry name" value="Tetratricopeptide repeat domain"/>
    <property type="match status" value="1"/>
</dbReference>
<dbReference type="OrthoDB" id="420380at2759"/>
<dbReference type="InterPro" id="IPR019734">
    <property type="entry name" value="TPR_rpt"/>
</dbReference>
<accession>A0A5N5TPN8</accession>
<keyword evidence="10" id="KW-0560">Oxidoreductase</keyword>
<feature type="repeat" description="TPR" evidence="13">
    <location>
        <begin position="257"/>
        <end position="290"/>
    </location>
</feature>
<evidence type="ECO:0000256" key="11">
    <source>
        <dbReference type="ARBA" id="ARBA00023004"/>
    </source>
</evidence>
<dbReference type="InterPro" id="IPR005123">
    <property type="entry name" value="Oxoglu/Fe-dep_dioxygenase_dom"/>
</dbReference>
<reference evidence="16 17" key="1">
    <citation type="journal article" date="2019" name="PLoS Biol.">
        <title>Sex chromosomes control vertical transmission of feminizing Wolbachia symbionts in an isopod.</title>
        <authorList>
            <person name="Becking T."/>
            <person name="Chebbi M.A."/>
            <person name="Giraud I."/>
            <person name="Moumen B."/>
            <person name="Laverre T."/>
            <person name="Caubet Y."/>
            <person name="Peccoud J."/>
            <person name="Gilbert C."/>
            <person name="Cordaux R."/>
        </authorList>
    </citation>
    <scope>NUCLEOTIDE SEQUENCE [LARGE SCALE GENOMIC DNA]</scope>
    <source>
        <strain evidence="16">ANa2</strain>
        <tissue evidence="16">Whole body excluding digestive tract and cuticle</tissue>
    </source>
</reference>
<dbReference type="FunFam" id="1.25.40.10:FF:000006">
    <property type="entry name" value="Prolyl 4-hydroxylase subunit alpha 2"/>
    <property type="match status" value="1"/>
</dbReference>
<comment type="caution">
    <text evidence="16">The sequence shown here is derived from an EMBL/GenBank/DDBJ whole genome shotgun (WGS) entry which is preliminary data.</text>
</comment>
<feature type="domain" description="Fe2OG dioxygenase" evidence="15">
    <location>
        <begin position="469"/>
        <end position="587"/>
    </location>
</feature>
<dbReference type="InterPro" id="IPR013547">
    <property type="entry name" value="P4H_N"/>
</dbReference>
<evidence type="ECO:0000256" key="14">
    <source>
        <dbReference type="SAM" id="Coils"/>
    </source>
</evidence>
<proteinExistence type="inferred from homology"/>
<keyword evidence="11" id="KW-0408">Iron</keyword>
<keyword evidence="12" id="KW-0325">Glycoprotein</keyword>
<evidence type="ECO:0000313" key="16">
    <source>
        <dbReference type="EMBL" id="KAB7508135.1"/>
    </source>
</evidence>
<comment type="subcellular location">
    <subcellularLocation>
        <location evidence="3">Endoplasmic reticulum lumen</location>
    </subcellularLocation>
</comment>
<protein>
    <recommendedName>
        <fullName evidence="5">procollagen-proline 4-dioxygenase</fullName>
        <ecNumber evidence="5">1.14.11.2</ecNumber>
    </recommendedName>
</protein>
<dbReference type="PANTHER" id="PTHR10869">
    <property type="entry name" value="PROLYL 4-HYDROXYLASE ALPHA SUBUNIT"/>
    <property type="match status" value="1"/>
</dbReference>
<feature type="coiled-coil region" evidence="14">
    <location>
        <begin position="87"/>
        <end position="121"/>
    </location>
</feature>
<dbReference type="InterPro" id="IPR006620">
    <property type="entry name" value="Pro_4_hyd_alph"/>
</dbReference>